<dbReference type="InterPro" id="IPR015424">
    <property type="entry name" value="PyrdxlP-dep_Trfase"/>
</dbReference>
<dbReference type="Gene3D" id="3.40.640.10">
    <property type="entry name" value="Type I PLP-dependent aspartate aminotransferase-like (Major domain)"/>
    <property type="match status" value="1"/>
</dbReference>
<evidence type="ECO:0000256" key="2">
    <source>
        <dbReference type="ARBA" id="ARBA00022576"/>
    </source>
</evidence>
<dbReference type="PROSITE" id="PS00600">
    <property type="entry name" value="AA_TRANSFER_CLASS_3"/>
    <property type="match status" value="1"/>
</dbReference>
<dbReference type="GO" id="GO:0030170">
    <property type="term" value="F:pyridoxal phosphate binding"/>
    <property type="evidence" value="ECO:0007669"/>
    <property type="project" value="InterPro"/>
</dbReference>
<protein>
    <submittedName>
        <fullName evidence="6">Aminotransferase class III-fold pyridoxal phosphate-dependent enzyme</fullName>
    </submittedName>
</protein>
<keyword evidence="2 6" id="KW-0032">Aminotransferase</keyword>
<dbReference type="GO" id="GO:0042802">
    <property type="term" value="F:identical protein binding"/>
    <property type="evidence" value="ECO:0007669"/>
    <property type="project" value="TreeGrafter"/>
</dbReference>
<dbReference type="SUPFAM" id="SSF53383">
    <property type="entry name" value="PLP-dependent transferases"/>
    <property type="match status" value="1"/>
</dbReference>
<dbReference type="RefSeq" id="WP_173165084.1">
    <property type="nucleotide sequence ID" value="NZ_CP053716.1"/>
</dbReference>
<evidence type="ECO:0000256" key="1">
    <source>
        <dbReference type="ARBA" id="ARBA00001933"/>
    </source>
</evidence>
<gene>
    <name evidence="6" type="ORF">HLV38_06000</name>
</gene>
<comment type="similarity">
    <text evidence="5">Belongs to the class-III pyridoxal-phosphate-dependent aminotransferase family.</text>
</comment>
<dbReference type="PANTHER" id="PTHR11986:SF79">
    <property type="entry name" value="ACETYLORNITHINE AMINOTRANSFERASE, MITOCHONDRIAL"/>
    <property type="match status" value="1"/>
</dbReference>
<evidence type="ECO:0000256" key="4">
    <source>
        <dbReference type="ARBA" id="ARBA00022898"/>
    </source>
</evidence>
<proteinExistence type="inferred from homology"/>
<dbReference type="InterPro" id="IPR005814">
    <property type="entry name" value="Aminotrans_3"/>
</dbReference>
<dbReference type="InterPro" id="IPR050103">
    <property type="entry name" value="Class-III_PLP-dep_AT"/>
</dbReference>
<dbReference type="InterPro" id="IPR049704">
    <property type="entry name" value="Aminotrans_3_PPA_site"/>
</dbReference>
<dbReference type="FunFam" id="3.40.640.10:FF:000004">
    <property type="entry name" value="Acetylornithine aminotransferase"/>
    <property type="match status" value="1"/>
</dbReference>
<name>A0A6M8J3I0_9ACTN</name>
<dbReference type="Gene3D" id="3.90.1150.10">
    <property type="entry name" value="Aspartate Aminotransferase, domain 1"/>
    <property type="match status" value="1"/>
</dbReference>
<dbReference type="Pfam" id="PF00202">
    <property type="entry name" value="Aminotran_3"/>
    <property type="match status" value="1"/>
</dbReference>
<dbReference type="CDD" id="cd00610">
    <property type="entry name" value="OAT_like"/>
    <property type="match status" value="1"/>
</dbReference>
<dbReference type="Proteomes" id="UP000503297">
    <property type="component" value="Chromosome"/>
</dbReference>
<sequence length="430" mass="45251">MVLESQMQLESEYVMRTFARKQVAFVDGKGMELFDDRGNRYLDFVSGIGVVSLGHCHPALVEALSAQAARLMHVSNYYYIQNRGEVAQRLSLLLNEGQDEHAPVWRTFFANSGAEANECAIKLARLHGNARSRSGGNSAPLIVTLEGGFHGRTLASLAATAQPVKQRLFQPLPEGFVSTPINDVAALEQLFQREGARICGMIVECVQGEGGVHPCSAAFLARARALTSACDALLICDEVQSGLHRCGQEPFAFQKLGVVPDVVTMAKGIGGGFPLGACAARGSVGAVFGPGDHGSTFGGSNLAMACALATLQTMEKEGLGRNAEQAGAYLRLSLARLPFVTDVRGFGLMVAAELAQGVDAGTLVTQGLDAGLVLNCTGPSTLRFLPPLVCRRTHVDELVAKLGQLPAVQGEGPNGGRIAHAGGVRGAVDQ</sequence>
<keyword evidence="4 5" id="KW-0663">Pyridoxal phosphate</keyword>
<organism evidence="6 7">
    <name type="scientific">Berryella wangjianweii</name>
    <dbReference type="NCBI Taxonomy" id="2734634"/>
    <lineage>
        <taxon>Bacteria</taxon>
        <taxon>Bacillati</taxon>
        <taxon>Actinomycetota</taxon>
        <taxon>Coriobacteriia</taxon>
        <taxon>Eggerthellales</taxon>
        <taxon>Eggerthellaceae</taxon>
        <taxon>Berryella</taxon>
    </lineage>
</organism>
<dbReference type="PIRSF" id="PIRSF000521">
    <property type="entry name" value="Transaminase_4ab_Lys_Orn"/>
    <property type="match status" value="1"/>
</dbReference>
<reference evidence="7" key="1">
    <citation type="submission" date="2020-05" db="EMBL/GenBank/DDBJ databases">
        <title>Novel species in genus Nocardioides.</title>
        <authorList>
            <person name="Zhang G."/>
        </authorList>
    </citation>
    <scope>NUCLEOTIDE SEQUENCE [LARGE SCALE GENOMIC DNA]</scope>
    <source>
        <strain evidence="7">zg-1050</strain>
    </source>
</reference>
<evidence type="ECO:0000256" key="5">
    <source>
        <dbReference type="RuleBase" id="RU003560"/>
    </source>
</evidence>
<dbReference type="InterPro" id="IPR015421">
    <property type="entry name" value="PyrdxlP-dep_Trfase_major"/>
</dbReference>
<comment type="cofactor">
    <cofactor evidence="1">
        <name>pyridoxal 5'-phosphate</name>
        <dbReference type="ChEBI" id="CHEBI:597326"/>
    </cofactor>
</comment>
<evidence type="ECO:0000313" key="7">
    <source>
        <dbReference type="Proteomes" id="UP000503297"/>
    </source>
</evidence>
<dbReference type="KEGG" id="bwa:HLV38_06000"/>
<dbReference type="AlphaFoldDB" id="A0A6M8J3I0"/>
<keyword evidence="3 6" id="KW-0808">Transferase</keyword>
<dbReference type="PANTHER" id="PTHR11986">
    <property type="entry name" value="AMINOTRANSFERASE CLASS III"/>
    <property type="match status" value="1"/>
</dbReference>
<dbReference type="InterPro" id="IPR015422">
    <property type="entry name" value="PyrdxlP-dep_Trfase_small"/>
</dbReference>
<keyword evidence="7" id="KW-1185">Reference proteome</keyword>
<evidence type="ECO:0000256" key="3">
    <source>
        <dbReference type="ARBA" id="ARBA00022679"/>
    </source>
</evidence>
<dbReference type="EMBL" id="CP053716">
    <property type="protein sequence ID" value="QKF07711.1"/>
    <property type="molecule type" value="Genomic_DNA"/>
</dbReference>
<evidence type="ECO:0000313" key="6">
    <source>
        <dbReference type="EMBL" id="QKF07711.1"/>
    </source>
</evidence>
<dbReference type="GO" id="GO:0008483">
    <property type="term" value="F:transaminase activity"/>
    <property type="evidence" value="ECO:0007669"/>
    <property type="project" value="UniProtKB-KW"/>
</dbReference>
<accession>A0A6M8J3I0</accession>